<dbReference type="HOGENOM" id="CLU_073382_1_0_1"/>
<dbReference type="InterPro" id="IPR046341">
    <property type="entry name" value="SET_dom_sf"/>
</dbReference>
<dbReference type="AlphaFoldDB" id="M1W4V4"/>
<dbReference type="Proteomes" id="UP000016801">
    <property type="component" value="Unassembled WGS sequence"/>
</dbReference>
<dbReference type="OrthoDB" id="5984008at2759"/>
<dbReference type="eggNOG" id="ENOG502S11B">
    <property type="taxonomic scope" value="Eukaryota"/>
</dbReference>
<dbReference type="Gene3D" id="2.170.270.10">
    <property type="entry name" value="SET domain"/>
    <property type="match status" value="1"/>
</dbReference>
<dbReference type="EMBL" id="CAGA01000002">
    <property type="protein sequence ID" value="CCE26913.1"/>
    <property type="molecule type" value="Genomic_DNA"/>
</dbReference>
<keyword evidence="2" id="KW-0808">Transferase</keyword>
<feature type="domain" description="Post-SET" evidence="4">
    <location>
        <begin position="129"/>
        <end position="145"/>
    </location>
</feature>
<feature type="compositionally biased region" description="Basic and acidic residues" evidence="3">
    <location>
        <begin position="184"/>
        <end position="198"/>
    </location>
</feature>
<name>M1W4V4_CLAP2</name>
<keyword evidence="1" id="KW-0489">Methyltransferase</keyword>
<sequence>MAPLTPHWKQPSHPIIQEVIINDKEYSSKSLSKVALPPFAVFAKMAFPPCTVAAEPTSGESKEQRKMPLLLASSFPARLHQEVKNPAVLRNPDTIFDTASLNILAGPKGLQPGDELTFFYPSTEWSMAQPFTCLCNRPSCRGTISGAKDMKPSQLEGLWLSPHIRLLLENAQQSENSISSTASKHLDETLKQERDNGRRSIGVGGEVNGSGAGERGPTSRELSGEMGGDTIVVKV</sequence>
<accession>M1W4V4</accession>
<gene>
    <name evidence="5" type="ORF">CPUR_00382</name>
</gene>
<evidence type="ECO:0000313" key="5">
    <source>
        <dbReference type="EMBL" id="CCE26913.1"/>
    </source>
</evidence>
<dbReference type="STRING" id="1111077.M1W4V4"/>
<evidence type="ECO:0000259" key="4">
    <source>
        <dbReference type="PROSITE" id="PS50868"/>
    </source>
</evidence>
<comment type="caution">
    <text evidence="5">The sequence shown here is derived from an EMBL/GenBank/DDBJ whole genome shotgun (WGS) entry which is preliminary data.</text>
</comment>
<evidence type="ECO:0000256" key="2">
    <source>
        <dbReference type="ARBA" id="ARBA00022679"/>
    </source>
</evidence>
<dbReference type="SUPFAM" id="SSF82199">
    <property type="entry name" value="SET domain"/>
    <property type="match status" value="1"/>
</dbReference>
<evidence type="ECO:0000256" key="1">
    <source>
        <dbReference type="ARBA" id="ARBA00022603"/>
    </source>
</evidence>
<dbReference type="InterPro" id="IPR003616">
    <property type="entry name" value="Post-SET_dom"/>
</dbReference>
<proteinExistence type="predicted"/>
<keyword evidence="6" id="KW-1185">Reference proteome</keyword>
<feature type="compositionally biased region" description="Gly residues" evidence="3">
    <location>
        <begin position="202"/>
        <end position="214"/>
    </location>
</feature>
<dbReference type="VEuPathDB" id="FungiDB:CPUR_00382"/>
<organism evidence="5 6">
    <name type="scientific">Claviceps purpurea (strain 20.1)</name>
    <name type="common">Ergot fungus</name>
    <name type="synonym">Sphacelia segetum</name>
    <dbReference type="NCBI Taxonomy" id="1111077"/>
    <lineage>
        <taxon>Eukaryota</taxon>
        <taxon>Fungi</taxon>
        <taxon>Dikarya</taxon>
        <taxon>Ascomycota</taxon>
        <taxon>Pezizomycotina</taxon>
        <taxon>Sordariomycetes</taxon>
        <taxon>Hypocreomycetidae</taxon>
        <taxon>Hypocreales</taxon>
        <taxon>Clavicipitaceae</taxon>
        <taxon>Claviceps</taxon>
    </lineage>
</organism>
<dbReference type="PANTHER" id="PTHR12350">
    <property type="entry name" value="HISTONE-LYSINE N-METHYLTRANSFERASE-RELATED"/>
    <property type="match status" value="1"/>
</dbReference>
<dbReference type="GO" id="GO:0008168">
    <property type="term" value="F:methyltransferase activity"/>
    <property type="evidence" value="ECO:0007669"/>
    <property type="project" value="UniProtKB-KW"/>
</dbReference>
<protein>
    <recommendedName>
        <fullName evidence="4">Post-SET domain-containing protein</fullName>
    </recommendedName>
</protein>
<reference evidence="5 6" key="1">
    <citation type="journal article" date="2013" name="PLoS Genet.">
        <title>Plant-symbiotic fungi as chemical engineers: Multi-genome analysis of the Clavicipitaceae reveals dynamics of alkaloid loci.</title>
        <authorList>
            <person name="Schardl C.L."/>
            <person name="Young C.A."/>
            <person name="Hesse U."/>
            <person name="Amyotte S.G."/>
            <person name="Andreeva K."/>
            <person name="Calie P.J."/>
            <person name="Fleetwood D.J."/>
            <person name="Haws D.C."/>
            <person name="Moore N."/>
            <person name="Oeser B."/>
            <person name="Panaccione D.G."/>
            <person name="Schweri K.K."/>
            <person name="Voisey C.R."/>
            <person name="Farman M.L."/>
            <person name="Jaromczyk J.W."/>
            <person name="Roe B.A."/>
            <person name="O'Sullivan D.M."/>
            <person name="Scott B."/>
            <person name="Tudzynski P."/>
            <person name="An Z."/>
            <person name="Arnaoudova E.G."/>
            <person name="Bullock C.T."/>
            <person name="Charlton N.D."/>
            <person name="Chen L."/>
            <person name="Cox M."/>
            <person name="Dinkins R.D."/>
            <person name="Florea S."/>
            <person name="Glenn A.E."/>
            <person name="Gordon A."/>
            <person name="Gueldener U."/>
            <person name="Harris D.R."/>
            <person name="Hollin W."/>
            <person name="Jaromczyk J."/>
            <person name="Johnson R.D."/>
            <person name="Khan A.K."/>
            <person name="Leistner E."/>
            <person name="Leuchtmann A."/>
            <person name="Li C."/>
            <person name="Liu J."/>
            <person name="Liu J."/>
            <person name="Liu M."/>
            <person name="Mace W."/>
            <person name="Machado C."/>
            <person name="Nagabhyru P."/>
            <person name="Pan J."/>
            <person name="Schmid J."/>
            <person name="Sugawara K."/>
            <person name="Steiner U."/>
            <person name="Takach J.E."/>
            <person name="Tanaka E."/>
            <person name="Webb J.S."/>
            <person name="Wilson E.V."/>
            <person name="Wiseman J.L."/>
            <person name="Yoshida R."/>
            <person name="Zeng Z."/>
        </authorList>
    </citation>
    <scope>NUCLEOTIDE SEQUENCE [LARGE SCALE GENOMIC DNA]</scope>
    <source>
        <strain evidence="5 6">20.1</strain>
    </source>
</reference>
<dbReference type="GO" id="GO:0032259">
    <property type="term" value="P:methylation"/>
    <property type="evidence" value="ECO:0007669"/>
    <property type="project" value="UniProtKB-KW"/>
</dbReference>
<dbReference type="PROSITE" id="PS50868">
    <property type="entry name" value="POST_SET"/>
    <property type="match status" value="1"/>
</dbReference>
<feature type="region of interest" description="Disordered" evidence="3">
    <location>
        <begin position="176"/>
        <end position="230"/>
    </location>
</feature>
<evidence type="ECO:0000256" key="3">
    <source>
        <dbReference type="SAM" id="MobiDB-lite"/>
    </source>
</evidence>
<dbReference type="InterPro" id="IPR053201">
    <property type="entry name" value="Flavunoidine_N-MTase"/>
</dbReference>
<dbReference type="PANTHER" id="PTHR12350:SF19">
    <property type="entry name" value="SET DOMAIN-CONTAINING PROTEIN"/>
    <property type="match status" value="1"/>
</dbReference>
<evidence type="ECO:0000313" key="6">
    <source>
        <dbReference type="Proteomes" id="UP000016801"/>
    </source>
</evidence>